<reference evidence="4 5" key="1">
    <citation type="journal article" date="2019" name="Nat. Med.">
        <title>A library of human gut bacterial isolates paired with longitudinal multiomics data enables mechanistic microbiome research.</title>
        <authorList>
            <person name="Poyet M."/>
            <person name="Groussin M."/>
            <person name="Gibbons S.M."/>
            <person name="Avila-Pacheco J."/>
            <person name="Jiang X."/>
            <person name="Kearney S.M."/>
            <person name="Perrotta A.R."/>
            <person name="Berdy B."/>
            <person name="Zhao S."/>
            <person name="Lieberman T.D."/>
            <person name="Swanson P.K."/>
            <person name="Smith M."/>
            <person name="Roesemann S."/>
            <person name="Alexander J.E."/>
            <person name="Rich S.A."/>
            <person name="Livny J."/>
            <person name="Vlamakis H."/>
            <person name="Clish C."/>
            <person name="Bullock K."/>
            <person name="Deik A."/>
            <person name="Scott J."/>
            <person name="Pierce K.A."/>
            <person name="Xavier R.J."/>
            <person name="Alm E.J."/>
        </authorList>
    </citation>
    <scope>NUCLEOTIDE SEQUENCE [LARGE SCALE GENOMIC DNA]</scope>
    <source>
        <strain evidence="4 5">BIOML-A198</strain>
    </source>
</reference>
<feature type="compositionally biased region" description="Basic and acidic residues" evidence="2">
    <location>
        <begin position="254"/>
        <end position="264"/>
    </location>
</feature>
<evidence type="ECO:0000256" key="1">
    <source>
        <dbReference type="ARBA" id="ARBA00022729"/>
    </source>
</evidence>
<dbReference type="Gene3D" id="3.40.190.10">
    <property type="entry name" value="Periplasmic binding protein-like II"/>
    <property type="match status" value="2"/>
</dbReference>
<evidence type="ECO:0000313" key="5">
    <source>
        <dbReference type="Proteomes" id="UP000487649"/>
    </source>
</evidence>
<dbReference type="PANTHER" id="PTHR35936">
    <property type="entry name" value="MEMBRANE-BOUND LYTIC MUREIN TRANSGLYCOSYLASE F"/>
    <property type="match status" value="1"/>
</dbReference>
<gene>
    <name evidence="4" type="ORF">GMA92_12870</name>
</gene>
<dbReference type="SMART" id="SM00062">
    <property type="entry name" value="PBPb"/>
    <property type="match status" value="1"/>
</dbReference>
<dbReference type="InterPro" id="IPR001638">
    <property type="entry name" value="Solute-binding_3/MltF_N"/>
</dbReference>
<accession>A0A173UKV6</accession>
<organism evidence="4 5">
    <name type="scientific">Turicibacter sanguinis</name>
    <dbReference type="NCBI Taxonomy" id="154288"/>
    <lineage>
        <taxon>Bacteria</taxon>
        <taxon>Bacillati</taxon>
        <taxon>Bacillota</taxon>
        <taxon>Erysipelotrichia</taxon>
        <taxon>Erysipelotrichales</taxon>
        <taxon>Turicibacteraceae</taxon>
        <taxon>Turicibacter</taxon>
    </lineage>
</organism>
<evidence type="ECO:0000256" key="3">
    <source>
        <dbReference type="SAM" id="SignalP"/>
    </source>
</evidence>
<feature type="chain" id="PRO_5043780626" evidence="3">
    <location>
        <begin position="24"/>
        <end position="270"/>
    </location>
</feature>
<dbReference type="PANTHER" id="PTHR35936:SF19">
    <property type="entry name" value="AMINO-ACID-BINDING PROTEIN YXEM-RELATED"/>
    <property type="match status" value="1"/>
</dbReference>
<dbReference type="PROSITE" id="PS51257">
    <property type="entry name" value="PROKAR_LIPOPROTEIN"/>
    <property type="match status" value="1"/>
</dbReference>
<feature type="signal peptide" evidence="3">
    <location>
        <begin position="1"/>
        <end position="23"/>
    </location>
</feature>
<evidence type="ECO:0000313" key="4">
    <source>
        <dbReference type="EMBL" id="MTK22303.1"/>
    </source>
</evidence>
<dbReference type="GeneID" id="60059901"/>
<dbReference type="Pfam" id="PF00497">
    <property type="entry name" value="SBP_bac_3"/>
    <property type="match status" value="1"/>
</dbReference>
<protein>
    <submittedName>
        <fullName evidence="4">Transporter substrate-binding domain-containing protein</fullName>
    </submittedName>
</protein>
<feature type="region of interest" description="Disordered" evidence="2">
    <location>
        <begin position="251"/>
        <end position="270"/>
    </location>
</feature>
<dbReference type="RefSeq" id="WP_006785247.1">
    <property type="nucleotide sequence ID" value="NZ_CABJBH010000027.1"/>
</dbReference>
<dbReference type="AlphaFoldDB" id="A0A173UKV6"/>
<dbReference type="OrthoDB" id="9811552at2"/>
<sequence length="270" mass="29194">MRKLVVTLAGCILLAGCSGNATSNSKDTFTVGMECNYAPFNWQTSAPTQTSVSIGGAGFCDGYDVRIANEIAKSMEKELVIKKLEWDGLQLSLESGEIDAIIAGMTANEEREQGIDFTTPYFESEMVLIVRADDDLVHATSIQDFSGKNVIGQMNTNYDTVIDQIEGVNHLTPKSSYPELVVSLQSNEADAITAELPVAEGVIQANPDLTIVHFAEGKGFDIDTSVSIGLKEGSRGTEFFNQVQSALDNISDSTRNEWMTESRESAPTGE</sequence>
<keyword evidence="1 3" id="KW-0732">Signal</keyword>
<dbReference type="EMBL" id="WMQE01000034">
    <property type="protein sequence ID" value="MTK22303.1"/>
    <property type="molecule type" value="Genomic_DNA"/>
</dbReference>
<proteinExistence type="predicted"/>
<dbReference type="SUPFAM" id="SSF53850">
    <property type="entry name" value="Periplasmic binding protein-like II"/>
    <property type="match status" value="1"/>
</dbReference>
<evidence type="ECO:0000256" key="2">
    <source>
        <dbReference type="SAM" id="MobiDB-lite"/>
    </source>
</evidence>
<dbReference type="Proteomes" id="UP000487649">
    <property type="component" value="Unassembled WGS sequence"/>
</dbReference>
<name>A0A173UKV6_9FIRM</name>
<comment type="caution">
    <text evidence="4">The sequence shown here is derived from an EMBL/GenBank/DDBJ whole genome shotgun (WGS) entry which is preliminary data.</text>
</comment>